<evidence type="ECO:0000313" key="2">
    <source>
        <dbReference type="EMBL" id="ELR11911.1"/>
    </source>
</evidence>
<organism evidence="2 3">
    <name type="scientific">Acanthamoeba castellanii (strain ATCC 30010 / Neff)</name>
    <dbReference type="NCBI Taxonomy" id="1257118"/>
    <lineage>
        <taxon>Eukaryota</taxon>
        <taxon>Amoebozoa</taxon>
        <taxon>Discosea</taxon>
        <taxon>Longamoebia</taxon>
        <taxon>Centramoebida</taxon>
        <taxon>Acanthamoebidae</taxon>
        <taxon>Acanthamoeba</taxon>
    </lineage>
</organism>
<evidence type="ECO:0008006" key="4">
    <source>
        <dbReference type="Google" id="ProtNLM"/>
    </source>
</evidence>
<dbReference type="VEuPathDB" id="AmoebaDB:ACA1_275000"/>
<evidence type="ECO:0000256" key="1">
    <source>
        <dbReference type="SAM" id="SignalP"/>
    </source>
</evidence>
<gene>
    <name evidence="2" type="ORF">ACA1_275000</name>
</gene>
<feature type="chain" id="PRO_5003990100" description="Secreted protein" evidence="1">
    <location>
        <begin position="23"/>
        <end position="85"/>
    </location>
</feature>
<feature type="signal peptide" evidence="1">
    <location>
        <begin position="1"/>
        <end position="22"/>
    </location>
</feature>
<reference evidence="2 3" key="1">
    <citation type="journal article" date="2013" name="Genome Biol.">
        <title>Genome of Acanthamoeba castellanii highlights extensive lateral gene transfer and early evolution of tyrosine kinase signaling.</title>
        <authorList>
            <person name="Clarke M."/>
            <person name="Lohan A.J."/>
            <person name="Liu B."/>
            <person name="Lagkouvardos I."/>
            <person name="Roy S."/>
            <person name="Zafar N."/>
            <person name="Bertelli C."/>
            <person name="Schilde C."/>
            <person name="Kianianmomeni A."/>
            <person name="Burglin T.R."/>
            <person name="Frech C."/>
            <person name="Turcotte B."/>
            <person name="Kopec K.O."/>
            <person name="Synnott J.M."/>
            <person name="Choo C."/>
            <person name="Paponov I."/>
            <person name="Finkler A."/>
            <person name="Soon Heng Tan C."/>
            <person name="Hutchins A.P."/>
            <person name="Weinmeier T."/>
            <person name="Rattei T."/>
            <person name="Chu J.S."/>
            <person name="Gimenez G."/>
            <person name="Irimia M."/>
            <person name="Rigden D.J."/>
            <person name="Fitzpatrick D.A."/>
            <person name="Lorenzo-Morales J."/>
            <person name="Bateman A."/>
            <person name="Chiu C.H."/>
            <person name="Tang P."/>
            <person name="Hegemann P."/>
            <person name="Fromm H."/>
            <person name="Raoult D."/>
            <person name="Greub G."/>
            <person name="Miranda-Saavedra D."/>
            <person name="Chen N."/>
            <person name="Nash P."/>
            <person name="Ginger M.L."/>
            <person name="Horn M."/>
            <person name="Schaap P."/>
            <person name="Caler L."/>
            <person name="Loftus B."/>
        </authorList>
    </citation>
    <scope>NUCLEOTIDE SEQUENCE [LARGE SCALE GENOMIC DNA]</scope>
    <source>
        <strain evidence="2 3">Neff</strain>
    </source>
</reference>
<keyword evidence="1" id="KW-0732">Signal</keyword>
<evidence type="ECO:0000313" key="3">
    <source>
        <dbReference type="Proteomes" id="UP000011083"/>
    </source>
</evidence>
<dbReference type="KEGG" id="acan:ACA1_275000"/>
<proteinExistence type="predicted"/>
<dbReference type="AlphaFoldDB" id="L8GI99"/>
<accession>L8GI99</accession>
<name>L8GI99_ACACF</name>
<dbReference type="GeneID" id="14912360"/>
<protein>
    <recommendedName>
        <fullName evidence="4">Secreted protein</fullName>
    </recommendedName>
</protein>
<keyword evidence="3" id="KW-1185">Reference proteome</keyword>
<dbReference type="RefSeq" id="XP_004333924.1">
    <property type="nucleotide sequence ID" value="XM_004333876.1"/>
</dbReference>
<dbReference type="Proteomes" id="UP000011083">
    <property type="component" value="Unassembled WGS sequence"/>
</dbReference>
<sequence length="85" mass="9684">MCCHSCPARHLLCLTWLNTQHALVLIDLPYGLTLLKGITDVDHWDAWAYPTDKIHPLINAIKLCNKSDHFVVVLFCEHSHAASYM</sequence>
<dbReference type="EMBL" id="KB008146">
    <property type="protein sequence ID" value="ELR11911.1"/>
    <property type="molecule type" value="Genomic_DNA"/>
</dbReference>